<gene>
    <name evidence="2" type="primary">epsG</name>
    <name evidence="2" type="ORF">ACWI_23680</name>
</gene>
<dbReference type="RefSeq" id="WP_070371646.1">
    <property type="nucleotide sequence ID" value="NZ_LKEU01000033.1"/>
</dbReference>
<dbReference type="EMBL" id="LKEU01000033">
    <property type="protein sequence ID" value="OFV70163.1"/>
    <property type="molecule type" value="Genomic_DNA"/>
</dbReference>
<name>A0A1F2PFS9_9FIRM</name>
<evidence type="ECO:0000256" key="1">
    <source>
        <dbReference type="SAM" id="Phobius"/>
    </source>
</evidence>
<keyword evidence="1" id="KW-1133">Transmembrane helix</keyword>
<dbReference type="AlphaFoldDB" id="A0A1F2PFS9"/>
<keyword evidence="1" id="KW-0472">Membrane</keyword>
<proteinExistence type="predicted"/>
<protein>
    <submittedName>
        <fullName evidence="2">Type II secretion system protein G</fullName>
    </submittedName>
</protein>
<evidence type="ECO:0000313" key="3">
    <source>
        <dbReference type="Proteomes" id="UP000176244"/>
    </source>
</evidence>
<dbReference type="PANTHER" id="PTHR30093">
    <property type="entry name" value="GENERAL SECRETION PATHWAY PROTEIN G"/>
    <property type="match status" value="1"/>
</dbReference>
<dbReference type="InterPro" id="IPR045584">
    <property type="entry name" value="Pilin-like"/>
</dbReference>
<dbReference type="SUPFAM" id="SSF54523">
    <property type="entry name" value="Pili subunits"/>
    <property type="match status" value="1"/>
</dbReference>
<comment type="caution">
    <text evidence="2">The sequence shown here is derived from an EMBL/GenBank/DDBJ whole genome shotgun (WGS) entry which is preliminary data.</text>
</comment>
<accession>A0A1F2PFS9</accession>
<dbReference type="PROSITE" id="PS00409">
    <property type="entry name" value="PROKAR_NTER_METHYL"/>
    <property type="match status" value="1"/>
</dbReference>
<sequence length="165" mass="17303">MELINRMRKNRKGFTLVEIIVVLVILAILAAFTIPTMLGFVNDARGKALITEAREVKLAAQATATEYVGKGTAVTADELGSAALVMPASGATDSATSATKQMRIYLTKDITPLATNPATTSPSNGSFWTIQLGTSTNGAQVTGITYVKDGYTVTLNTSGSTVVKN</sequence>
<dbReference type="Gene3D" id="3.30.700.10">
    <property type="entry name" value="Glycoprotein, Type 4 Pilin"/>
    <property type="match status" value="1"/>
</dbReference>
<organism evidence="2 3">
    <name type="scientific">Acetobacterium wieringae</name>
    <dbReference type="NCBI Taxonomy" id="52694"/>
    <lineage>
        <taxon>Bacteria</taxon>
        <taxon>Bacillati</taxon>
        <taxon>Bacillota</taxon>
        <taxon>Clostridia</taxon>
        <taxon>Eubacteriales</taxon>
        <taxon>Eubacteriaceae</taxon>
        <taxon>Acetobacterium</taxon>
    </lineage>
</organism>
<reference evidence="2 3" key="1">
    <citation type="submission" date="2015-09" db="EMBL/GenBank/DDBJ databases">
        <title>Genome sequence of Acetobacterium wieringae DSM 1911.</title>
        <authorList>
            <person name="Poehlein A."/>
            <person name="Bengelsdorf F.R."/>
            <person name="Schiel-Bengelsdorf B."/>
            <person name="Duerre P."/>
            <person name="Daniel R."/>
        </authorList>
    </citation>
    <scope>NUCLEOTIDE SEQUENCE [LARGE SCALE GENOMIC DNA]</scope>
    <source>
        <strain evidence="2 3">DSM 1911</strain>
    </source>
</reference>
<dbReference type="Pfam" id="PF07963">
    <property type="entry name" value="N_methyl"/>
    <property type="match status" value="1"/>
</dbReference>
<dbReference type="NCBIfam" id="TIGR02532">
    <property type="entry name" value="IV_pilin_GFxxxE"/>
    <property type="match status" value="1"/>
</dbReference>
<dbReference type="InterPro" id="IPR012902">
    <property type="entry name" value="N_methyl_site"/>
</dbReference>
<keyword evidence="1" id="KW-0812">Transmembrane</keyword>
<feature type="transmembrane region" description="Helical" evidence="1">
    <location>
        <begin position="20"/>
        <end position="41"/>
    </location>
</feature>
<dbReference type="Proteomes" id="UP000176244">
    <property type="component" value="Unassembled WGS sequence"/>
</dbReference>
<dbReference type="STRING" id="52694.ACWI_23680"/>
<evidence type="ECO:0000313" key="2">
    <source>
        <dbReference type="EMBL" id="OFV70163.1"/>
    </source>
</evidence>